<evidence type="ECO:0000313" key="2">
    <source>
        <dbReference type="EMBL" id="OIS92672.1"/>
    </source>
</evidence>
<name>A0A1J6ICA1_9HYPH</name>
<dbReference type="EMBL" id="MOEC01000014">
    <property type="protein sequence ID" value="OIS92672.1"/>
    <property type="molecule type" value="Genomic_DNA"/>
</dbReference>
<dbReference type="Pfam" id="PF23296">
    <property type="entry name" value="DUF7079"/>
    <property type="match status" value="1"/>
</dbReference>
<dbReference type="Proteomes" id="UP000182985">
    <property type="component" value="Unassembled WGS sequence"/>
</dbReference>
<evidence type="ECO:0000259" key="1">
    <source>
        <dbReference type="Pfam" id="PF23296"/>
    </source>
</evidence>
<organism evidence="2 3">
    <name type="scientific">Brucella cytisi</name>
    <dbReference type="NCBI Taxonomy" id="407152"/>
    <lineage>
        <taxon>Bacteria</taxon>
        <taxon>Pseudomonadati</taxon>
        <taxon>Pseudomonadota</taxon>
        <taxon>Alphaproteobacteria</taxon>
        <taxon>Hyphomicrobiales</taxon>
        <taxon>Brucellaceae</taxon>
        <taxon>Brucella/Ochrobactrum group</taxon>
        <taxon>Brucella</taxon>
    </lineage>
</organism>
<evidence type="ECO:0000313" key="3">
    <source>
        <dbReference type="Proteomes" id="UP000182985"/>
    </source>
</evidence>
<protein>
    <recommendedName>
        <fullName evidence="1">DUF7079 domain-containing protein</fullName>
    </recommendedName>
</protein>
<dbReference type="RefSeq" id="WP_071632382.1">
    <property type="nucleotide sequence ID" value="NZ_MOEC01000014.1"/>
</dbReference>
<keyword evidence="3" id="KW-1185">Reference proteome</keyword>
<reference evidence="2 3" key="1">
    <citation type="submission" date="2016-10" db="EMBL/GenBank/DDBJ databases">
        <title>The Draft Genome Sequence of the Potato Rhizosphere Bacteria Ochrobactrum sp. IPA7.2.</title>
        <authorList>
            <person name="Gogoleva N.E."/>
            <person name="Khlopko Y.A."/>
            <person name="Burygin G.L."/>
            <person name="Plotnikov A.O."/>
        </authorList>
    </citation>
    <scope>NUCLEOTIDE SEQUENCE [LARGE SCALE GENOMIC DNA]</scope>
    <source>
        <strain evidence="2 3">IPA7.2</strain>
    </source>
</reference>
<accession>A0A1J6ICA1</accession>
<dbReference type="InterPro" id="IPR055507">
    <property type="entry name" value="DUF7079"/>
</dbReference>
<dbReference type="OrthoDB" id="8684941at2"/>
<gene>
    <name evidence="2" type="ORF">BLA27_14580</name>
</gene>
<dbReference type="AlphaFoldDB" id="A0A1J6ICA1"/>
<proteinExistence type="predicted"/>
<sequence>MDRELDIRQRLPVWTVLSELFLDTSFDETDYDRIAAVLLRSPYQRDEIEQILRHEVSPAFSGNLLSIAGEWAGWSESDVKQIMEQWLNRQAAKGWLPWIEARLTVRVIPADWYPVAARLSAREPPQSRLDDLLPWNFKPSS</sequence>
<feature type="domain" description="DUF7079" evidence="1">
    <location>
        <begin position="9"/>
        <end position="117"/>
    </location>
</feature>
<comment type="caution">
    <text evidence="2">The sequence shown here is derived from an EMBL/GenBank/DDBJ whole genome shotgun (WGS) entry which is preliminary data.</text>
</comment>